<keyword evidence="3" id="KW-1185">Reference proteome</keyword>
<sequence>MDLGCGSESLLWAIALRARHLVAVDVDPARLEILGQFAGLGRPRGVHTTALALCGRADPDDFPARCRSLAARVRADCLTGPLPAALTESTVDLVTQFGLLGLCRDDEHFTTRFAEIHRLLTPGGWAAGANWVTHDPRGRVKLTSRLYQNAAARAGVHLPHLTRITTADPEFPAVWTYVGKTGRTPSCPPHHRHQPPPS</sequence>
<dbReference type="Gene3D" id="3.40.50.150">
    <property type="entry name" value="Vaccinia Virus protein VP39"/>
    <property type="match status" value="1"/>
</dbReference>
<name>A0ABN2SW85_9PSEU</name>
<dbReference type="Pfam" id="PF08241">
    <property type="entry name" value="Methyltransf_11"/>
    <property type="match status" value="1"/>
</dbReference>
<organism evidence="2 3">
    <name type="scientific">Amycolatopsis minnesotensis</name>
    <dbReference type="NCBI Taxonomy" id="337894"/>
    <lineage>
        <taxon>Bacteria</taxon>
        <taxon>Bacillati</taxon>
        <taxon>Actinomycetota</taxon>
        <taxon>Actinomycetes</taxon>
        <taxon>Pseudonocardiales</taxon>
        <taxon>Pseudonocardiaceae</taxon>
        <taxon>Amycolatopsis</taxon>
    </lineage>
</organism>
<dbReference type="SUPFAM" id="SSF53335">
    <property type="entry name" value="S-adenosyl-L-methionine-dependent methyltransferases"/>
    <property type="match status" value="1"/>
</dbReference>
<evidence type="ECO:0000313" key="3">
    <source>
        <dbReference type="Proteomes" id="UP001501116"/>
    </source>
</evidence>
<feature type="domain" description="Methyltransferase type 11" evidence="1">
    <location>
        <begin position="2"/>
        <end position="126"/>
    </location>
</feature>
<evidence type="ECO:0000313" key="2">
    <source>
        <dbReference type="EMBL" id="GAA1992651.1"/>
    </source>
</evidence>
<proteinExistence type="predicted"/>
<dbReference type="InterPro" id="IPR013216">
    <property type="entry name" value="Methyltransf_11"/>
</dbReference>
<dbReference type="EMBL" id="BAAANN010000066">
    <property type="protein sequence ID" value="GAA1992651.1"/>
    <property type="molecule type" value="Genomic_DNA"/>
</dbReference>
<protein>
    <recommendedName>
        <fullName evidence="1">Methyltransferase type 11 domain-containing protein</fullName>
    </recommendedName>
</protein>
<accession>A0ABN2SW85</accession>
<dbReference type="InterPro" id="IPR029063">
    <property type="entry name" value="SAM-dependent_MTases_sf"/>
</dbReference>
<reference evidence="2 3" key="1">
    <citation type="journal article" date="2019" name="Int. J. Syst. Evol. Microbiol.">
        <title>The Global Catalogue of Microorganisms (GCM) 10K type strain sequencing project: providing services to taxonomists for standard genome sequencing and annotation.</title>
        <authorList>
            <consortium name="The Broad Institute Genomics Platform"/>
            <consortium name="The Broad Institute Genome Sequencing Center for Infectious Disease"/>
            <person name="Wu L."/>
            <person name="Ma J."/>
        </authorList>
    </citation>
    <scope>NUCLEOTIDE SEQUENCE [LARGE SCALE GENOMIC DNA]</scope>
    <source>
        <strain evidence="2 3">JCM 14545</strain>
    </source>
</reference>
<comment type="caution">
    <text evidence="2">The sequence shown here is derived from an EMBL/GenBank/DDBJ whole genome shotgun (WGS) entry which is preliminary data.</text>
</comment>
<evidence type="ECO:0000259" key="1">
    <source>
        <dbReference type="Pfam" id="PF08241"/>
    </source>
</evidence>
<dbReference type="Proteomes" id="UP001501116">
    <property type="component" value="Unassembled WGS sequence"/>
</dbReference>
<gene>
    <name evidence="2" type="ORF">GCM10009754_84630</name>
</gene>